<comment type="caution">
    <text evidence="2">The sequence shown here is derived from an EMBL/GenBank/DDBJ whole genome shotgun (WGS) entry which is preliminary data.</text>
</comment>
<keyword evidence="1" id="KW-0812">Transmembrane</keyword>
<gene>
    <name evidence="2" type="ORF">CS009_09375</name>
</gene>
<feature type="transmembrane region" description="Helical" evidence="1">
    <location>
        <begin position="50"/>
        <end position="74"/>
    </location>
</feature>
<organism evidence="2 3">
    <name type="scientific">Streptococcus macedonicus</name>
    <name type="common">Streptococcus gallolyticus macedonicus</name>
    <dbReference type="NCBI Taxonomy" id="59310"/>
    <lineage>
        <taxon>Bacteria</taxon>
        <taxon>Bacillati</taxon>
        <taxon>Bacillota</taxon>
        <taxon>Bacilli</taxon>
        <taxon>Lactobacillales</taxon>
        <taxon>Streptococcaceae</taxon>
        <taxon>Streptococcus</taxon>
    </lineage>
</organism>
<keyword evidence="1" id="KW-1133">Transmembrane helix</keyword>
<dbReference type="RefSeq" id="WP_099421308.1">
    <property type="nucleotide sequence ID" value="NZ_PEBN01000051.1"/>
</dbReference>
<evidence type="ECO:0000313" key="2">
    <source>
        <dbReference type="EMBL" id="PHV56063.1"/>
    </source>
</evidence>
<dbReference type="EMBL" id="PEBN01000051">
    <property type="protein sequence ID" value="PHV56063.1"/>
    <property type="molecule type" value="Genomic_DNA"/>
</dbReference>
<protein>
    <submittedName>
        <fullName evidence="2">Uncharacterized protein</fullName>
    </submittedName>
</protein>
<name>A0AAP8FX00_STRMC</name>
<feature type="non-terminal residue" evidence="2">
    <location>
        <position position="1"/>
    </location>
</feature>
<reference evidence="2 3" key="1">
    <citation type="submission" date="2017-10" db="EMBL/GenBank/DDBJ databases">
        <title>Whole-genome sequence of three Streptococcus macedonicus strains isolated from Italian cheeses of the Veneto region.</title>
        <authorList>
            <person name="Treu L."/>
            <person name="De Diego-Diaz B."/>
            <person name="Papadimitriou K."/>
            <person name="Tsakalidou E."/>
            <person name="Corich V."/>
            <person name="Giacomini A."/>
        </authorList>
    </citation>
    <scope>NUCLEOTIDE SEQUENCE [LARGE SCALE GENOMIC DNA]</scope>
    <source>
        <strain evidence="2 3">19AS</strain>
    </source>
</reference>
<evidence type="ECO:0000313" key="3">
    <source>
        <dbReference type="Proteomes" id="UP000221763"/>
    </source>
</evidence>
<accession>A0AAP8FX00</accession>
<proteinExistence type="predicted"/>
<keyword evidence="1" id="KW-0472">Membrane</keyword>
<dbReference type="AlphaFoldDB" id="A0AAP8FX00"/>
<evidence type="ECO:0000256" key="1">
    <source>
        <dbReference type="SAM" id="Phobius"/>
    </source>
</evidence>
<dbReference type="Proteomes" id="UP000221763">
    <property type="component" value="Unassembled WGS sequence"/>
</dbReference>
<sequence>TFLKFFQFCFKPISAALSDNNYISVSSRNFFVNIFFKKISKLQFLIADKLAAQLTAIIAYHFMIYFVNIFFGIFQTLRNKNLSQCLKLTLEDADYH</sequence>